<dbReference type="PANTHER" id="PTHR32322:SF9">
    <property type="entry name" value="AMINO-ACID METABOLITE EFFLUX PUMP-RELATED"/>
    <property type="match status" value="1"/>
</dbReference>
<feature type="transmembrane region" description="Helical" evidence="5">
    <location>
        <begin position="245"/>
        <end position="263"/>
    </location>
</feature>
<feature type="domain" description="EamA" evidence="6">
    <location>
        <begin position="175"/>
        <end position="310"/>
    </location>
</feature>
<dbReference type="EMBL" id="CP031700">
    <property type="protein sequence ID" value="QEY26754.1"/>
    <property type="molecule type" value="Genomic_DNA"/>
</dbReference>
<evidence type="ECO:0000313" key="8">
    <source>
        <dbReference type="Proteomes" id="UP000325713"/>
    </source>
</evidence>
<comment type="subcellular location">
    <subcellularLocation>
        <location evidence="1">Membrane</location>
        <topology evidence="1">Multi-pass membrane protein</topology>
    </subcellularLocation>
</comment>
<dbReference type="OrthoDB" id="7158585at2"/>
<dbReference type="KEGG" id="nzl:D0T92_09570"/>
<feature type="domain" description="EamA" evidence="6">
    <location>
        <begin position="37"/>
        <end position="161"/>
    </location>
</feature>
<organism evidence="7 8">
    <name type="scientific">Neisseria zalophi</name>
    <dbReference type="NCBI Taxonomy" id="640030"/>
    <lineage>
        <taxon>Bacteria</taxon>
        <taxon>Pseudomonadati</taxon>
        <taxon>Pseudomonadota</taxon>
        <taxon>Betaproteobacteria</taxon>
        <taxon>Neisseriales</taxon>
        <taxon>Neisseriaceae</taxon>
        <taxon>Neisseria</taxon>
    </lineage>
</organism>
<dbReference type="Proteomes" id="UP000325713">
    <property type="component" value="Chromosome"/>
</dbReference>
<protein>
    <recommendedName>
        <fullName evidence="6">EamA domain-containing protein</fullName>
    </recommendedName>
</protein>
<dbReference type="InterPro" id="IPR037185">
    <property type="entry name" value="EmrE-like"/>
</dbReference>
<dbReference type="InterPro" id="IPR000620">
    <property type="entry name" value="EamA_dom"/>
</dbReference>
<dbReference type="GO" id="GO:0016020">
    <property type="term" value="C:membrane"/>
    <property type="evidence" value="ECO:0007669"/>
    <property type="project" value="UniProtKB-SubCell"/>
</dbReference>
<dbReference type="Pfam" id="PF00892">
    <property type="entry name" value="EamA"/>
    <property type="match status" value="2"/>
</dbReference>
<evidence type="ECO:0000256" key="5">
    <source>
        <dbReference type="SAM" id="Phobius"/>
    </source>
</evidence>
<keyword evidence="4 5" id="KW-0472">Membrane</keyword>
<evidence type="ECO:0000256" key="3">
    <source>
        <dbReference type="ARBA" id="ARBA00022989"/>
    </source>
</evidence>
<feature type="transmembrane region" description="Helical" evidence="5">
    <location>
        <begin position="204"/>
        <end position="225"/>
    </location>
</feature>
<dbReference type="PANTHER" id="PTHR32322">
    <property type="entry name" value="INNER MEMBRANE TRANSPORTER"/>
    <property type="match status" value="1"/>
</dbReference>
<feature type="transmembrane region" description="Helical" evidence="5">
    <location>
        <begin position="173"/>
        <end position="192"/>
    </location>
</feature>
<feature type="transmembrane region" description="Helical" evidence="5">
    <location>
        <begin position="117"/>
        <end position="139"/>
    </location>
</feature>
<name>A0A5J6PWU3_9NEIS</name>
<reference evidence="7 8" key="1">
    <citation type="submission" date="2018-08" db="EMBL/GenBank/DDBJ databases">
        <title>Neisseria zalophi ATCC BAA-2455 complete genome.</title>
        <authorList>
            <person name="Veseli I.A."/>
            <person name="Buttler R."/>
            <person name="Mascarenhas dos Santos A.C."/>
            <person name="Pombert J.-F."/>
        </authorList>
    </citation>
    <scope>NUCLEOTIDE SEQUENCE [LARGE SCALE GENOMIC DNA]</scope>
    <source>
        <strain evidence="7 8">ATCC BAA-2455</strain>
    </source>
</reference>
<evidence type="ECO:0000313" key="7">
    <source>
        <dbReference type="EMBL" id="QEY26754.1"/>
    </source>
</evidence>
<feature type="transmembrane region" description="Helical" evidence="5">
    <location>
        <begin position="295"/>
        <end position="312"/>
    </location>
</feature>
<feature type="transmembrane region" description="Helical" evidence="5">
    <location>
        <begin position="270"/>
        <end position="289"/>
    </location>
</feature>
<feature type="transmembrane region" description="Helical" evidence="5">
    <location>
        <begin position="64"/>
        <end position="82"/>
    </location>
</feature>
<feature type="transmembrane region" description="Helical" evidence="5">
    <location>
        <begin position="37"/>
        <end position="58"/>
    </location>
</feature>
<dbReference type="SUPFAM" id="SSF103481">
    <property type="entry name" value="Multidrug resistance efflux transporter EmrE"/>
    <property type="match status" value="2"/>
</dbReference>
<dbReference type="InterPro" id="IPR050638">
    <property type="entry name" value="AA-Vitamin_Transporters"/>
</dbReference>
<evidence type="ECO:0000256" key="1">
    <source>
        <dbReference type="ARBA" id="ARBA00004141"/>
    </source>
</evidence>
<feature type="transmembrane region" description="Helical" evidence="5">
    <location>
        <begin position="148"/>
        <end position="167"/>
    </location>
</feature>
<keyword evidence="3 5" id="KW-1133">Transmembrane helix</keyword>
<feature type="transmembrane region" description="Helical" evidence="5">
    <location>
        <begin position="89"/>
        <end position="111"/>
    </location>
</feature>
<sequence>MVCILPTLGSLKIFKRLWGNAHYLEWRGNTAMKPKDYLLILLVISIWGVNFLFMKFALNEVPPLVLGALRFLCVVFPALFLIKRPAVPWYLLVAYGLTINFGQFALVFTALDWGLPTGLAALMLQVQVFFTVLIAGVLLHEPVLAHHLGGMCTAAVGLVLIGVGQYQGHLPLAAIWPVFGAAASWACGNIIVKRIGRVNALSLVVWGGIPAFAAFASVALLAYGFGGVVQHLANLTWKGISGVLFIAYVSSLVGYTGWGALLAKHPAGKVTPFALLVPVVALLAGYWVLNERLGLWHWLGIITVISGLLWHVSGGRWRTK</sequence>
<keyword evidence="8" id="KW-1185">Reference proteome</keyword>
<evidence type="ECO:0000256" key="2">
    <source>
        <dbReference type="ARBA" id="ARBA00022692"/>
    </source>
</evidence>
<accession>A0A5J6PWU3</accession>
<proteinExistence type="predicted"/>
<gene>
    <name evidence="7" type="ORF">D0T92_09570</name>
</gene>
<evidence type="ECO:0000256" key="4">
    <source>
        <dbReference type="ARBA" id="ARBA00023136"/>
    </source>
</evidence>
<dbReference type="AlphaFoldDB" id="A0A5J6PWU3"/>
<evidence type="ECO:0000259" key="6">
    <source>
        <dbReference type="Pfam" id="PF00892"/>
    </source>
</evidence>
<keyword evidence="2 5" id="KW-0812">Transmembrane</keyword>